<dbReference type="SUPFAM" id="SSF53335">
    <property type="entry name" value="S-adenosyl-L-methionine-dependent methyltransferases"/>
    <property type="match status" value="1"/>
</dbReference>
<dbReference type="NCBIfam" id="TIGR01444">
    <property type="entry name" value="fkbM_fam"/>
    <property type="match status" value="1"/>
</dbReference>
<dbReference type="InterPro" id="IPR006342">
    <property type="entry name" value="FkbM_mtfrase"/>
</dbReference>
<protein>
    <recommendedName>
        <fullName evidence="1">Methyltransferase FkbM domain-containing protein</fullName>
    </recommendedName>
</protein>
<name>A0A3B0YL70_9ZZZZ</name>
<dbReference type="EMBL" id="UOFN01000070">
    <property type="protein sequence ID" value="VAW76873.1"/>
    <property type="molecule type" value="Genomic_DNA"/>
</dbReference>
<dbReference type="InterPro" id="IPR029063">
    <property type="entry name" value="SAM-dependent_MTases_sf"/>
</dbReference>
<organism evidence="2">
    <name type="scientific">hydrothermal vent metagenome</name>
    <dbReference type="NCBI Taxonomy" id="652676"/>
    <lineage>
        <taxon>unclassified sequences</taxon>
        <taxon>metagenomes</taxon>
        <taxon>ecological metagenomes</taxon>
    </lineage>
</organism>
<accession>A0A3B0YL70</accession>
<dbReference type="Pfam" id="PF05050">
    <property type="entry name" value="Methyltransf_21"/>
    <property type="match status" value="1"/>
</dbReference>
<dbReference type="Gene3D" id="3.40.50.150">
    <property type="entry name" value="Vaccinia Virus protein VP39"/>
    <property type="match status" value="1"/>
</dbReference>
<dbReference type="InterPro" id="IPR052514">
    <property type="entry name" value="SAM-dependent_MTase"/>
</dbReference>
<proteinExistence type="predicted"/>
<reference evidence="2" key="1">
    <citation type="submission" date="2018-06" db="EMBL/GenBank/DDBJ databases">
        <authorList>
            <person name="Zhirakovskaya E."/>
        </authorList>
    </citation>
    <scope>NUCLEOTIDE SEQUENCE</scope>
</reference>
<dbReference type="AlphaFoldDB" id="A0A3B0YL70"/>
<dbReference type="PANTHER" id="PTHR34203">
    <property type="entry name" value="METHYLTRANSFERASE, FKBM FAMILY PROTEIN"/>
    <property type="match status" value="1"/>
</dbReference>
<gene>
    <name evidence="2" type="ORF">MNBD_GAMMA15-2631</name>
</gene>
<evidence type="ECO:0000259" key="1">
    <source>
        <dbReference type="Pfam" id="PF05050"/>
    </source>
</evidence>
<feature type="domain" description="Methyltransferase FkbM" evidence="1">
    <location>
        <begin position="89"/>
        <end position="246"/>
    </location>
</feature>
<sequence length="262" mass="29117">MRFTQILLTGLTVYRKISPFRRGEGFFYMLLGVCDKLGLAPPLIPAPEGLNFEYRKEVVLHDLYRFGAFEEMQTAALKKYTPAGGVFVDVGANVGYFAALASRWVGDSGQVFAFEPIPDTSRNLVSNLALNDCRNVQVFFDACSDQSGTAAMKIGKQSGWSHISAGGEGDIQVTTITLDEFLEKRNLERMDVLKIDTEGADLKVIFGARRSIERFRPVVLMETDHIGDFGHSLEDVESFFSDLGYKTELMQDDNSCDLLAIP</sequence>
<dbReference type="PANTHER" id="PTHR34203:SF15">
    <property type="entry name" value="SLL1173 PROTEIN"/>
    <property type="match status" value="1"/>
</dbReference>
<evidence type="ECO:0000313" key="2">
    <source>
        <dbReference type="EMBL" id="VAW76873.1"/>
    </source>
</evidence>